<dbReference type="PANTHER" id="PTHR30189:SF1">
    <property type="entry name" value="LPS-ASSEMBLY PROTEIN LPTD"/>
    <property type="match status" value="1"/>
</dbReference>
<keyword evidence="1" id="KW-0998">Cell outer membrane</keyword>
<sequence length="666" mass="77736">MWLVLFGGTGRAFNVPEIDTQKFPVEIQGDYLEYRNKANQVVTKGNAFITYKDLRLAADTIQANTKTEDIFAYGGVDFWKGYDQTKGDFLVYNMKTGKGWMRDATIKRNRNFFKAKDVYVSPAYSLAHDIMQTTCDDHEHPHYRIQARSIEIIPGHEMTMEGLALKWKGTTLYRKGIDRSSLFKKEQRFFQTRQGMSAIDGFFFKFSTDLDVTSAMKGRFGIDYFEKRGMGTSFSGTYTTPDRGDGSINIYNLDESKRNHKNLQMSLSHNYRFERGDTVSTNLSYTGDQIGGQPENKDLNVQMNINPVLPMMTANVTASKFFDLDGDSYTLDNGYQILNRLPEINMTFPAYTFKVVPLTMNISGMFGRYEEGTLDNKKDTEKKDLRSNFTVPTIKVNERFEFTPSYNFAKSWYSEGVERENGTTMVRANHKFSQMTNLEFNYNLSTQKGKSPFRFDSFSNTDVMSFRLRVATSTWTFNPINFNYNRTAQRLEQVYWDYSRRSYPDAYRTWEFFIRRDYVPDPVSFSSMSLTRLVPGNLNIRYRLASALWSFDTSITYPHEYRRVTNTSLNYRATIRPLWQVGTNANFNHLTGKMSPFSLSLIRDLHCWEAKAEYNHERKEFWIEFYLKAYPEDTGRFRYGADTKRLEAKLAAYDQLTQRYDQFRGR</sequence>
<gene>
    <name evidence="3" type="ORF">OZSIB_1232</name>
</gene>
<name>A0A367ZKS7_9BACT</name>
<accession>A0A367ZKS7</accession>
<proteinExistence type="predicted"/>
<evidence type="ECO:0000259" key="2">
    <source>
        <dbReference type="Pfam" id="PF03968"/>
    </source>
</evidence>
<dbReference type="GO" id="GO:0009279">
    <property type="term" value="C:cell outer membrane"/>
    <property type="evidence" value="ECO:0007669"/>
    <property type="project" value="TreeGrafter"/>
</dbReference>
<dbReference type="PANTHER" id="PTHR30189">
    <property type="entry name" value="LPS-ASSEMBLY PROTEIN"/>
    <property type="match status" value="1"/>
</dbReference>
<dbReference type="Proteomes" id="UP000252355">
    <property type="component" value="Unassembled WGS sequence"/>
</dbReference>
<evidence type="ECO:0000313" key="3">
    <source>
        <dbReference type="EMBL" id="RCK78705.1"/>
    </source>
</evidence>
<dbReference type="Pfam" id="PF03968">
    <property type="entry name" value="LptD_N"/>
    <property type="match status" value="1"/>
</dbReference>
<dbReference type="GO" id="GO:1990351">
    <property type="term" value="C:transporter complex"/>
    <property type="evidence" value="ECO:0007669"/>
    <property type="project" value="TreeGrafter"/>
</dbReference>
<dbReference type="InterPro" id="IPR050218">
    <property type="entry name" value="LptD"/>
</dbReference>
<reference evidence="3 4" key="1">
    <citation type="submission" date="2018-05" db="EMBL/GenBank/DDBJ databases">
        <title>A metagenomic window into the 2 km-deep terrestrial subsurface aquifer revealed taxonomically and functionally diverse microbial community comprising novel uncultured bacterial lineages.</title>
        <authorList>
            <person name="Kadnikov V.V."/>
            <person name="Mardanov A.V."/>
            <person name="Beletsky A.V."/>
            <person name="Banks D."/>
            <person name="Pimenov N.V."/>
            <person name="Frank Y.A."/>
            <person name="Karnachuk O.V."/>
            <person name="Ravin N.V."/>
        </authorList>
    </citation>
    <scope>NUCLEOTIDE SEQUENCE [LARGE SCALE GENOMIC DNA]</scope>
    <source>
        <strain evidence="3">BY5</strain>
    </source>
</reference>
<dbReference type="AlphaFoldDB" id="A0A367ZKS7"/>
<protein>
    <submittedName>
        <fullName evidence="3">Organic solvent tolerance protein</fullName>
    </submittedName>
</protein>
<evidence type="ECO:0000256" key="1">
    <source>
        <dbReference type="ARBA" id="ARBA00023237"/>
    </source>
</evidence>
<keyword evidence="1" id="KW-0472">Membrane</keyword>
<dbReference type="EMBL" id="QOQW01000020">
    <property type="protein sequence ID" value="RCK78705.1"/>
    <property type="molecule type" value="Genomic_DNA"/>
</dbReference>
<feature type="domain" description="Organic solvent tolerance-like N-terminal" evidence="2">
    <location>
        <begin position="26"/>
        <end position="118"/>
    </location>
</feature>
<evidence type="ECO:0000313" key="4">
    <source>
        <dbReference type="Proteomes" id="UP000252355"/>
    </source>
</evidence>
<comment type="caution">
    <text evidence="3">The sequence shown here is derived from an EMBL/GenBank/DDBJ whole genome shotgun (WGS) entry which is preliminary data.</text>
</comment>
<organism evidence="3 4">
    <name type="scientific">Candidatus Ozemobacter sibiricus</name>
    <dbReference type="NCBI Taxonomy" id="2268124"/>
    <lineage>
        <taxon>Bacteria</taxon>
        <taxon>Candidatus Ozemobacteria</taxon>
        <taxon>Candidatus Ozemobacterales</taxon>
        <taxon>Candidatus Ozemobacteraceae</taxon>
        <taxon>Candidatus Ozemobacter</taxon>
    </lineage>
</organism>
<dbReference type="InterPro" id="IPR005653">
    <property type="entry name" value="OstA-like_N"/>
</dbReference>
<dbReference type="Gene3D" id="2.60.450.10">
    <property type="entry name" value="Lipopolysaccharide (LPS) transport protein A like domain"/>
    <property type="match status" value="1"/>
</dbReference>